<dbReference type="Gene3D" id="3.90.182.10">
    <property type="entry name" value="Toxin - Anthrax Protective Antigen,domain 1"/>
    <property type="match status" value="1"/>
</dbReference>
<dbReference type="RefSeq" id="WP_284236421.1">
    <property type="nucleotide sequence ID" value="NZ_BSSQ01000001.1"/>
</dbReference>
<dbReference type="InterPro" id="IPR003961">
    <property type="entry name" value="FN3_dom"/>
</dbReference>
<comment type="caution">
    <text evidence="6">The sequence shown here is derived from an EMBL/GenBank/DDBJ whole genome shotgun (WGS) entry which is preliminary data.</text>
</comment>
<dbReference type="Proteomes" id="UP001157114">
    <property type="component" value="Unassembled WGS sequence"/>
</dbReference>
<dbReference type="InterPro" id="IPR011658">
    <property type="entry name" value="PA14_dom"/>
</dbReference>
<dbReference type="Gene3D" id="2.60.40.380">
    <property type="entry name" value="Purple acid phosphatase-like, N-terminal"/>
    <property type="match status" value="1"/>
</dbReference>
<evidence type="ECO:0000259" key="4">
    <source>
        <dbReference type="PROSITE" id="PS50022"/>
    </source>
</evidence>
<dbReference type="SUPFAM" id="SSF56300">
    <property type="entry name" value="Metallo-dependent phosphatases"/>
    <property type="match status" value="1"/>
</dbReference>
<dbReference type="SMART" id="SM00758">
    <property type="entry name" value="PA14"/>
    <property type="match status" value="1"/>
</dbReference>
<dbReference type="InterPro" id="IPR036116">
    <property type="entry name" value="FN3_sf"/>
</dbReference>
<keyword evidence="7" id="KW-1185">Reference proteome</keyword>
<dbReference type="InterPro" id="IPR015914">
    <property type="entry name" value="PAPs_N"/>
</dbReference>
<accession>A0ABQ6G911</accession>
<evidence type="ECO:0000259" key="5">
    <source>
        <dbReference type="PROSITE" id="PS51820"/>
    </source>
</evidence>
<dbReference type="InterPro" id="IPR013783">
    <property type="entry name" value="Ig-like_fold"/>
</dbReference>
<dbReference type="PROSITE" id="PS51820">
    <property type="entry name" value="PA14"/>
    <property type="match status" value="1"/>
</dbReference>
<organism evidence="6 7">
    <name type="scientific">Paenibacillus glycanilyticus</name>
    <dbReference type="NCBI Taxonomy" id="126569"/>
    <lineage>
        <taxon>Bacteria</taxon>
        <taxon>Bacillati</taxon>
        <taxon>Bacillota</taxon>
        <taxon>Bacilli</taxon>
        <taxon>Bacillales</taxon>
        <taxon>Paenibacillaceae</taxon>
        <taxon>Paenibacillus</taxon>
    </lineage>
</organism>
<feature type="domain" description="F5/8 type C" evidence="4">
    <location>
        <begin position="30"/>
        <end position="191"/>
    </location>
</feature>
<dbReference type="PROSITE" id="PS50022">
    <property type="entry name" value="FA58C_3"/>
    <property type="match status" value="1"/>
</dbReference>
<evidence type="ECO:0000256" key="2">
    <source>
        <dbReference type="SAM" id="MobiDB-lite"/>
    </source>
</evidence>
<dbReference type="Gene3D" id="2.60.40.10">
    <property type="entry name" value="Immunoglobulins"/>
    <property type="match status" value="1"/>
</dbReference>
<dbReference type="Pfam" id="PF16656">
    <property type="entry name" value="Pur_ac_phosph_N"/>
    <property type="match status" value="1"/>
</dbReference>
<dbReference type="InterPro" id="IPR037524">
    <property type="entry name" value="PA14/GLEYA"/>
</dbReference>
<keyword evidence="1 3" id="KW-0732">Signal</keyword>
<dbReference type="Gene3D" id="3.60.21.10">
    <property type="match status" value="1"/>
</dbReference>
<dbReference type="Gene3D" id="2.60.120.260">
    <property type="entry name" value="Galactose-binding domain-like"/>
    <property type="match status" value="1"/>
</dbReference>
<evidence type="ECO:0000256" key="3">
    <source>
        <dbReference type="SAM" id="SignalP"/>
    </source>
</evidence>
<feature type="signal peptide" evidence="3">
    <location>
        <begin position="1"/>
        <end position="22"/>
    </location>
</feature>
<dbReference type="SUPFAM" id="SSF49363">
    <property type="entry name" value="Purple acid phosphatase, N-terminal domain"/>
    <property type="match status" value="1"/>
</dbReference>
<dbReference type="PANTHER" id="PTHR45867:SF3">
    <property type="entry name" value="ACID PHOSPHATASE TYPE 7"/>
    <property type="match status" value="1"/>
</dbReference>
<dbReference type="InterPro" id="IPR008979">
    <property type="entry name" value="Galactose-bd-like_sf"/>
</dbReference>
<dbReference type="InterPro" id="IPR004843">
    <property type="entry name" value="Calcineurin-like_PHP"/>
</dbReference>
<dbReference type="SUPFAM" id="SSF56988">
    <property type="entry name" value="Anthrax protective antigen"/>
    <property type="match status" value="1"/>
</dbReference>
<feature type="chain" id="PRO_5047245268" evidence="3">
    <location>
        <begin position="23"/>
        <end position="1175"/>
    </location>
</feature>
<dbReference type="InterPro" id="IPR008963">
    <property type="entry name" value="Purple_acid_Pase-like_N"/>
</dbReference>
<dbReference type="PANTHER" id="PTHR45867">
    <property type="entry name" value="PURPLE ACID PHOSPHATASE"/>
    <property type="match status" value="1"/>
</dbReference>
<evidence type="ECO:0000313" key="6">
    <source>
        <dbReference type="EMBL" id="GLX65748.1"/>
    </source>
</evidence>
<dbReference type="Pfam" id="PF07691">
    <property type="entry name" value="PA14"/>
    <property type="match status" value="1"/>
</dbReference>
<dbReference type="SUPFAM" id="SSF49785">
    <property type="entry name" value="Galactose-binding domain-like"/>
    <property type="match status" value="1"/>
</dbReference>
<name>A0ABQ6G911_9BACL</name>
<reference evidence="6 7" key="1">
    <citation type="submission" date="2023-03" db="EMBL/GenBank/DDBJ databases">
        <title>Draft genome sequence of the bacteria which degrade cell wall of Tricholomamatutake.</title>
        <authorList>
            <person name="Konishi Y."/>
            <person name="Fukuta Y."/>
            <person name="Shirasaka N."/>
        </authorList>
    </citation>
    <scope>NUCLEOTIDE SEQUENCE [LARGE SCALE GENOMIC DNA]</scope>
    <source>
        <strain evidence="7">mu1</strain>
    </source>
</reference>
<feature type="compositionally biased region" description="Acidic residues" evidence="2">
    <location>
        <begin position="194"/>
        <end position="210"/>
    </location>
</feature>
<feature type="region of interest" description="Disordered" evidence="2">
    <location>
        <begin position="194"/>
        <end position="215"/>
    </location>
</feature>
<protein>
    <submittedName>
        <fullName evidence="6">Uncharacterized protein</fullName>
    </submittedName>
</protein>
<dbReference type="SUPFAM" id="SSF49265">
    <property type="entry name" value="Fibronectin type III"/>
    <property type="match status" value="1"/>
</dbReference>
<dbReference type="Pfam" id="PF00149">
    <property type="entry name" value="Metallophos"/>
    <property type="match status" value="1"/>
</dbReference>
<dbReference type="InterPro" id="IPR000421">
    <property type="entry name" value="FA58C"/>
</dbReference>
<dbReference type="InterPro" id="IPR029052">
    <property type="entry name" value="Metallo-depent_PP-like"/>
</dbReference>
<evidence type="ECO:0000256" key="1">
    <source>
        <dbReference type="ARBA" id="ARBA00022729"/>
    </source>
</evidence>
<gene>
    <name evidence="6" type="ORF">MU1_00920</name>
</gene>
<dbReference type="Pfam" id="PF00754">
    <property type="entry name" value="F5_F8_type_C"/>
    <property type="match status" value="1"/>
</dbReference>
<evidence type="ECO:0000313" key="7">
    <source>
        <dbReference type="Proteomes" id="UP001157114"/>
    </source>
</evidence>
<feature type="domain" description="PA14" evidence="5">
    <location>
        <begin position="217"/>
        <end position="362"/>
    </location>
</feature>
<dbReference type="CDD" id="cd00063">
    <property type="entry name" value="FN3"/>
    <property type="match status" value="1"/>
</dbReference>
<proteinExistence type="predicted"/>
<dbReference type="EMBL" id="BSSQ01000001">
    <property type="protein sequence ID" value="GLX65748.1"/>
    <property type="molecule type" value="Genomic_DNA"/>
</dbReference>
<sequence>MKRSYKLTNRMLAVVTLWTSVAASGGYFMVHQANAGSSAENVFARAGVTATANGYVSDAFAPSLAIDGHRDSGEWQFQGNDGLPTTDNPYWLEVDAGAEVSVEQFVVGHAGAGGEEGQYNTKDFTIETSDDNVNWTPVVTVNGNTEDTTTHDLDTPVTARYFKLSITNPGEVDAGTGFYAARIYEFEAIGFEQSEETPEAPENANEDAEAELAAQPSEAHGLLGEYYLNTGSGNNFAYGDYKATTVDASINFTDLNPVLKGMTGVEDGANVRWTGQMMPPESGDYTFYMTGDNGFRVWIDNKLVIDHWVNDWDKEMTSQPITLEGGRKYEIKVEYFEDFGGSNLYLRWSTPTLAKTIVPESAFYLPADYTGAKAASVAADGRNLLLNMISDLKQLPADLNEHLTVTVDGQAVPVETITQDAAPSGVTMLLSRVVVPGQSVKLAYDGQGGLQYADGTAVNGFVFSPANLSEVVDYTPYAIAMSLYGSAKTNRSFAWYTTYDKPQNAPTNATDSMVEIVPAGEAFDSPNKLRVVGKPEDTRVLNNLKITSGTTGSFISHKVLVEGLKPGTAYKYRVGNDGYWSEAGSFTTEAENEDNFNFLYMTDSQGSNSQDYDVWGNTMKQAVNKFPDARFLMMTGDQVDAGALESQWLDYFKKPQSILMNLPIMAAVGNHEGPYNDNYYYHFNYPNDSIEDPLPPGSVYAYDYGDAHIMILNTMDMGWDQRQKDSFKQELEWLKHEVATTDKKWKIVGFHKAIYSVGNHAIDGDILELRQMLYPVFDELGIDVVLQGHDHTFMRSFQMYNNEPVKDVQKDAEGRVINPDGTLYMINNSAATKFYDIQANVDRFYAAVYQQPKKAIFSGVSMTENSFTIDSFMSGENSPFDTYTILRNEAKPKPVEELEVSKSEDGKRTITWNKPQDEGVRGFRLYEKNDKLGANWSVYIPAAADQASYQYVVNKTNLDQSYEFVVKAVNKRDNSEAKIAVSAGNQPAAPTAPVVDDAHNTFGWTNAKDYTAVTDYEYSVDNGTTWLPATANPQPITDGDYAAGTVQVRVKANESLGILAGVSLVSTKAFTKNDTRDTFLLSGTLDRGTTQLKVTVDVEQLKDYEDGAYVVFQLMKGNNPQPVLVSAVPLKKTKLAMTQYFNETDKDYKVKVFVMNQFDSKAETPVQLARPKLFQ</sequence>